<name>A0A183LR64_9TREM</name>
<organism evidence="1 2">
    <name type="scientific">Schistosoma margrebowiei</name>
    <dbReference type="NCBI Taxonomy" id="48269"/>
    <lineage>
        <taxon>Eukaryota</taxon>
        <taxon>Metazoa</taxon>
        <taxon>Spiralia</taxon>
        <taxon>Lophotrochozoa</taxon>
        <taxon>Platyhelminthes</taxon>
        <taxon>Trematoda</taxon>
        <taxon>Digenea</taxon>
        <taxon>Strigeidida</taxon>
        <taxon>Schistosomatoidea</taxon>
        <taxon>Schistosomatidae</taxon>
        <taxon>Schistosoma</taxon>
    </lineage>
</organism>
<reference evidence="1 2" key="1">
    <citation type="submission" date="2018-11" db="EMBL/GenBank/DDBJ databases">
        <authorList>
            <consortium name="Pathogen Informatics"/>
        </authorList>
    </citation>
    <scope>NUCLEOTIDE SEQUENCE [LARGE SCALE GENOMIC DNA]</scope>
    <source>
        <strain evidence="1 2">Zambia</strain>
    </source>
</reference>
<keyword evidence="2" id="KW-1185">Reference proteome</keyword>
<sequence length="88" mass="10594">MKDVRTRRKADIPSDHHQPVEVKIKQKIKKHWTTGRTALHRFNTDFLRHTDKPNQFKITLNNRFQILQDVLGEEEEETTMEDNWKGIK</sequence>
<evidence type="ECO:0000313" key="1">
    <source>
        <dbReference type="EMBL" id="VDO70346.1"/>
    </source>
</evidence>
<gene>
    <name evidence="1" type="ORF">SMRZ_LOCUS6289</name>
</gene>
<dbReference type="Proteomes" id="UP000277204">
    <property type="component" value="Unassembled WGS sequence"/>
</dbReference>
<evidence type="ECO:0000313" key="2">
    <source>
        <dbReference type="Proteomes" id="UP000277204"/>
    </source>
</evidence>
<dbReference type="EMBL" id="UZAI01002318">
    <property type="protein sequence ID" value="VDO70346.1"/>
    <property type="molecule type" value="Genomic_DNA"/>
</dbReference>
<accession>A0A183LR64</accession>
<protein>
    <submittedName>
        <fullName evidence="1">Uncharacterized protein</fullName>
    </submittedName>
</protein>
<dbReference type="AlphaFoldDB" id="A0A183LR64"/>
<proteinExistence type="predicted"/>
<dbReference type="STRING" id="48269.A0A183LR64"/>